<dbReference type="GO" id="GO:0004519">
    <property type="term" value="F:endonuclease activity"/>
    <property type="evidence" value="ECO:0007669"/>
    <property type="project" value="UniProtKB-KW"/>
</dbReference>
<organism evidence="1 2">
    <name type="scientific">Paracoccus nototheniae</name>
    <dbReference type="NCBI Taxonomy" id="2489002"/>
    <lineage>
        <taxon>Bacteria</taxon>
        <taxon>Pseudomonadati</taxon>
        <taxon>Pseudomonadota</taxon>
        <taxon>Alphaproteobacteria</taxon>
        <taxon>Rhodobacterales</taxon>
        <taxon>Paracoccaceae</taxon>
        <taxon>Paracoccus</taxon>
    </lineage>
</organism>
<dbReference type="RefSeq" id="WP_131578030.1">
    <property type="nucleotide sequence ID" value="NZ_CBCSAJ010000081.1"/>
</dbReference>
<accession>A0ABW4DRM5</accession>
<dbReference type="PANTHER" id="PTHR37827">
    <property type="entry name" value="TUDOR DOMAIN-CONTAINING PROTEIN"/>
    <property type="match status" value="1"/>
</dbReference>
<name>A0ABW4DRM5_9RHOB</name>
<keyword evidence="1" id="KW-0540">Nuclease</keyword>
<keyword evidence="2" id="KW-1185">Reference proteome</keyword>
<gene>
    <name evidence="1" type="ORF">ACFQ5P_00625</name>
</gene>
<dbReference type="Proteomes" id="UP001597302">
    <property type="component" value="Unassembled WGS sequence"/>
</dbReference>
<comment type="caution">
    <text evidence="1">The sequence shown here is derived from an EMBL/GenBank/DDBJ whole genome shotgun (WGS) entry which is preliminary data.</text>
</comment>
<keyword evidence="1" id="KW-0255">Endonuclease</keyword>
<sequence length="105" mass="11612">MPSDPDGADGPDAEGQIPVCPLCLRPIPPDVAQSRHHLIPKLRGGKGGPTVLLHHICHKTIHKTLRESELARNVNTVETLREHPDLAPFWAWIARRPPGFDGKTR</sequence>
<evidence type="ECO:0000313" key="2">
    <source>
        <dbReference type="Proteomes" id="UP001597302"/>
    </source>
</evidence>
<reference evidence="2" key="1">
    <citation type="journal article" date="2019" name="Int. J. Syst. Evol. Microbiol.">
        <title>The Global Catalogue of Microorganisms (GCM) 10K type strain sequencing project: providing services to taxonomists for standard genome sequencing and annotation.</title>
        <authorList>
            <consortium name="The Broad Institute Genomics Platform"/>
            <consortium name="The Broad Institute Genome Sequencing Center for Infectious Disease"/>
            <person name="Wu L."/>
            <person name="Ma J."/>
        </authorList>
    </citation>
    <scope>NUCLEOTIDE SEQUENCE [LARGE SCALE GENOMIC DNA]</scope>
    <source>
        <strain evidence="2">CCM 8875</strain>
    </source>
</reference>
<evidence type="ECO:0000313" key="1">
    <source>
        <dbReference type="EMBL" id="MFD1479787.1"/>
    </source>
</evidence>
<protein>
    <submittedName>
        <fullName evidence="1">HNH endonuclease</fullName>
    </submittedName>
</protein>
<dbReference type="EMBL" id="JBHTOQ010000003">
    <property type="protein sequence ID" value="MFD1479787.1"/>
    <property type="molecule type" value="Genomic_DNA"/>
</dbReference>
<proteinExistence type="predicted"/>
<dbReference type="PANTHER" id="PTHR37827:SF1">
    <property type="entry name" value="HNH DOMAIN-CONTAINING PROTEIN"/>
    <property type="match status" value="1"/>
</dbReference>
<keyword evidence="1" id="KW-0378">Hydrolase</keyword>